<gene>
    <name evidence="1" type="ORF">VEZ01S_26_00150</name>
</gene>
<organism evidence="1 2">
    <name type="scientific">Vibrio ezurae NBRC 102218</name>
    <dbReference type="NCBI Taxonomy" id="1219080"/>
    <lineage>
        <taxon>Bacteria</taxon>
        <taxon>Pseudomonadati</taxon>
        <taxon>Pseudomonadota</taxon>
        <taxon>Gammaproteobacteria</taxon>
        <taxon>Vibrionales</taxon>
        <taxon>Vibrionaceae</taxon>
        <taxon>Vibrio</taxon>
    </lineage>
</organism>
<keyword evidence="2" id="KW-1185">Reference proteome</keyword>
<evidence type="ECO:0000313" key="2">
    <source>
        <dbReference type="Proteomes" id="UP000016562"/>
    </source>
</evidence>
<accession>U3B3Z3</accession>
<dbReference type="Gene3D" id="1.10.357.10">
    <property type="entry name" value="Tetracycline Repressor, domain 2"/>
    <property type="match status" value="1"/>
</dbReference>
<reference evidence="1 2" key="1">
    <citation type="submission" date="2013-09" db="EMBL/GenBank/DDBJ databases">
        <title>Whole genome shotgun sequence of Vibrio ezurae NBRC 102218.</title>
        <authorList>
            <person name="Yoshida I."/>
            <person name="Hosoyama A."/>
            <person name="Numata M."/>
            <person name="Hashimoto M."/>
            <person name="Hosoyama Y."/>
            <person name="Tsuchikane K."/>
            <person name="Noguchi M."/>
            <person name="Hirakata S."/>
            <person name="Ichikawa N."/>
            <person name="Ohji S."/>
            <person name="Yamazoe A."/>
            <person name="Fujita N."/>
        </authorList>
    </citation>
    <scope>NUCLEOTIDE SEQUENCE [LARGE SCALE GENOMIC DNA]</scope>
    <source>
        <strain evidence="1 2">NBRC 102218</strain>
    </source>
</reference>
<dbReference type="RefSeq" id="WP_021713885.1">
    <property type="nucleotide sequence ID" value="NZ_BATM01000026.1"/>
</dbReference>
<proteinExistence type="predicted"/>
<dbReference type="eggNOG" id="COG1309">
    <property type="taxonomic scope" value="Bacteria"/>
</dbReference>
<dbReference type="EMBL" id="BATM01000026">
    <property type="protein sequence ID" value="GAD80177.1"/>
    <property type="molecule type" value="Genomic_DNA"/>
</dbReference>
<name>U3B3Z3_9VIBR</name>
<dbReference type="Pfam" id="PF18285">
    <property type="entry name" value="LuxT_C"/>
    <property type="match status" value="1"/>
</dbReference>
<dbReference type="OrthoDB" id="6214278at2"/>
<evidence type="ECO:0008006" key="3">
    <source>
        <dbReference type="Google" id="ProtNLM"/>
    </source>
</evidence>
<dbReference type="Proteomes" id="UP000016562">
    <property type="component" value="Unassembled WGS sequence"/>
</dbReference>
<dbReference type="InterPro" id="IPR009057">
    <property type="entry name" value="Homeodomain-like_sf"/>
</dbReference>
<sequence>MARITQQQKEENKANYNALIVKIFLAEGWSSVTYDRLAKETGLRKSTLQGYYPSNSDFAVALKGKIFPIIAATLDFSSKDTFIQSWERGLSQTEFSMVIRMFIANAAMKESHPQTKAGVTKLIELVAHKLPEENALQLIDSVMGTSVIKLLFAD</sequence>
<dbReference type="AlphaFoldDB" id="U3B3Z3"/>
<protein>
    <recommendedName>
        <fullName evidence="3">HTH tetR-type domain-containing protein</fullName>
    </recommendedName>
</protein>
<evidence type="ECO:0000313" key="1">
    <source>
        <dbReference type="EMBL" id="GAD80177.1"/>
    </source>
</evidence>
<dbReference type="SUPFAM" id="SSF46689">
    <property type="entry name" value="Homeodomain-like"/>
    <property type="match status" value="1"/>
</dbReference>
<comment type="caution">
    <text evidence="1">The sequence shown here is derived from an EMBL/GenBank/DDBJ whole genome shotgun (WGS) entry which is preliminary data.</text>
</comment>